<protein>
    <submittedName>
        <fullName evidence="10">Macrolide export ATP-binding/permease protein MacB</fullName>
        <ecNumber evidence="10">3.6.3.-</ecNumber>
    </submittedName>
</protein>
<comment type="subcellular location">
    <subcellularLocation>
        <location evidence="1">Cell membrane</location>
        <topology evidence="1">Multi-pass membrane protein</topology>
    </subcellularLocation>
</comment>
<keyword evidence="10" id="KW-0067">ATP-binding</keyword>
<dbReference type="AlphaFoldDB" id="A0A143PUZ2"/>
<keyword evidence="2" id="KW-1003">Cell membrane</keyword>
<feature type="domain" description="MacB-like periplasmic core" evidence="9">
    <location>
        <begin position="460"/>
        <end position="644"/>
    </location>
</feature>
<keyword evidence="10" id="KW-0378">Hydrolase</keyword>
<dbReference type="GO" id="GO:0022857">
    <property type="term" value="F:transmembrane transporter activity"/>
    <property type="evidence" value="ECO:0007669"/>
    <property type="project" value="TreeGrafter"/>
</dbReference>
<reference evidence="10 11" key="1">
    <citation type="journal article" date="2016" name="Genome Announc.">
        <title>First Complete Genome Sequence of a Subdivision 6 Acidobacterium Strain.</title>
        <authorList>
            <person name="Huang S."/>
            <person name="Vieira S."/>
            <person name="Bunk B."/>
            <person name="Riedel T."/>
            <person name="Sproer C."/>
            <person name="Overmann J."/>
        </authorList>
    </citation>
    <scope>NUCLEOTIDE SEQUENCE [LARGE SCALE GENOMIC DNA]</scope>
    <source>
        <strain evidence="11">DSM 100886 HEG_-6_39</strain>
    </source>
</reference>
<keyword evidence="10" id="KW-0547">Nucleotide-binding</keyword>
<accession>A0A143PUZ2</accession>
<evidence type="ECO:0000256" key="2">
    <source>
        <dbReference type="ARBA" id="ARBA00022475"/>
    </source>
</evidence>
<proteinExistence type="inferred from homology"/>
<dbReference type="PANTHER" id="PTHR30572">
    <property type="entry name" value="MEMBRANE COMPONENT OF TRANSPORTER-RELATED"/>
    <property type="match status" value="1"/>
</dbReference>
<comment type="similarity">
    <text evidence="6">Belongs to the ABC-4 integral membrane protein family.</text>
</comment>
<dbReference type="OrthoDB" id="5933722at2"/>
<dbReference type="PANTHER" id="PTHR30572:SF4">
    <property type="entry name" value="ABC TRANSPORTER PERMEASE YTRF"/>
    <property type="match status" value="1"/>
</dbReference>
<gene>
    <name evidence="10" type="primary">macB_53</name>
    <name evidence="10" type="ORF">LuPra_05290</name>
</gene>
<keyword evidence="11" id="KW-1185">Reference proteome</keyword>
<dbReference type="Pfam" id="PF02687">
    <property type="entry name" value="FtsX"/>
    <property type="match status" value="2"/>
</dbReference>
<feature type="transmembrane region" description="Helical" evidence="7">
    <location>
        <begin position="432"/>
        <end position="452"/>
    </location>
</feature>
<evidence type="ECO:0000259" key="9">
    <source>
        <dbReference type="Pfam" id="PF12704"/>
    </source>
</evidence>
<feature type="transmembrane region" description="Helical" evidence="7">
    <location>
        <begin position="790"/>
        <end position="811"/>
    </location>
</feature>
<feature type="transmembrane region" description="Helical" evidence="7">
    <location>
        <begin position="706"/>
        <end position="728"/>
    </location>
</feature>
<name>A0A143PUZ2_LUTPR</name>
<dbReference type="KEGG" id="abac:LuPra_05290"/>
<organism evidence="10 11">
    <name type="scientific">Luteitalea pratensis</name>
    <dbReference type="NCBI Taxonomy" id="1855912"/>
    <lineage>
        <taxon>Bacteria</taxon>
        <taxon>Pseudomonadati</taxon>
        <taxon>Acidobacteriota</taxon>
        <taxon>Vicinamibacteria</taxon>
        <taxon>Vicinamibacterales</taxon>
        <taxon>Vicinamibacteraceae</taxon>
        <taxon>Luteitalea</taxon>
    </lineage>
</organism>
<dbReference type="InterPro" id="IPR017800">
    <property type="entry name" value="ADOP"/>
</dbReference>
<evidence type="ECO:0000256" key="6">
    <source>
        <dbReference type="ARBA" id="ARBA00038076"/>
    </source>
</evidence>
<feature type="transmembrane region" description="Helical" evidence="7">
    <location>
        <begin position="756"/>
        <end position="784"/>
    </location>
</feature>
<dbReference type="InterPro" id="IPR050250">
    <property type="entry name" value="Macrolide_Exporter_MacB"/>
</dbReference>
<feature type="transmembrane region" description="Helical" evidence="7">
    <location>
        <begin position="342"/>
        <end position="364"/>
    </location>
</feature>
<feature type="transmembrane region" description="Helical" evidence="7">
    <location>
        <begin position="40"/>
        <end position="67"/>
    </location>
</feature>
<dbReference type="Pfam" id="PF12704">
    <property type="entry name" value="MacB_PCD"/>
    <property type="match status" value="2"/>
</dbReference>
<keyword evidence="5 7" id="KW-0472">Membrane</keyword>
<feature type="transmembrane region" description="Helical" evidence="7">
    <location>
        <begin position="282"/>
        <end position="310"/>
    </location>
</feature>
<evidence type="ECO:0000256" key="1">
    <source>
        <dbReference type="ARBA" id="ARBA00004651"/>
    </source>
</evidence>
<dbReference type="GO" id="GO:0005886">
    <property type="term" value="C:plasma membrane"/>
    <property type="evidence" value="ECO:0007669"/>
    <property type="project" value="UniProtKB-SubCell"/>
</dbReference>
<dbReference type="EC" id="3.6.3.-" evidence="10"/>
<dbReference type="GO" id="GO:0016787">
    <property type="term" value="F:hydrolase activity"/>
    <property type="evidence" value="ECO:0007669"/>
    <property type="project" value="UniProtKB-KW"/>
</dbReference>
<dbReference type="GO" id="GO:0005524">
    <property type="term" value="F:ATP binding"/>
    <property type="evidence" value="ECO:0007669"/>
    <property type="project" value="UniProtKB-KW"/>
</dbReference>
<dbReference type="STRING" id="1855912.LuPra_05290"/>
<feature type="transmembrane region" description="Helical" evidence="7">
    <location>
        <begin position="384"/>
        <end position="405"/>
    </location>
</feature>
<dbReference type="EMBL" id="CP015136">
    <property type="protein sequence ID" value="AMY12018.1"/>
    <property type="molecule type" value="Genomic_DNA"/>
</dbReference>
<feature type="domain" description="ABC3 transporter permease C-terminal" evidence="8">
    <location>
        <begin position="706"/>
        <end position="816"/>
    </location>
</feature>
<reference evidence="11" key="2">
    <citation type="submission" date="2016-04" db="EMBL/GenBank/DDBJ databases">
        <title>First Complete Genome Sequence of a Subdivision 6 Acidobacterium.</title>
        <authorList>
            <person name="Huang S."/>
            <person name="Vieira S."/>
            <person name="Bunk B."/>
            <person name="Riedel T."/>
            <person name="Sproeer C."/>
            <person name="Overmann J."/>
        </authorList>
    </citation>
    <scope>NUCLEOTIDE SEQUENCE [LARGE SCALE GENOMIC DNA]</scope>
    <source>
        <strain evidence="11">DSM 100886 HEG_-6_39</strain>
    </source>
</reference>
<evidence type="ECO:0000256" key="3">
    <source>
        <dbReference type="ARBA" id="ARBA00022692"/>
    </source>
</evidence>
<evidence type="ECO:0000313" key="10">
    <source>
        <dbReference type="EMBL" id="AMY12018.1"/>
    </source>
</evidence>
<dbReference type="RefSeq" id="WP_110173511.1">
    <property type="nucleotide sequence ID" value="NZ_CP015136.1"/>
</dbReference>
<evidence type="ECO:0000256" key="4">
    <source>
        <dbReference type="ARBA" id="ARBA00022989"/>
    </source>
</evidence>
<feature type="domain" description="ABC3 transporter permease C-terminal" evidence="8">
    <location>
        <begin position="293"/>
        <end position="409"/>
    </location>
</feature>
<dbReference type="NCBIfam" id="TIGR03434">
    <property type="entry name" value="ADOP"/>
    <property type="match status" value="1"/>
</dbReference>
<evidence type="ECO:0000256" key="5">
    <source>
        <dbReference type="ARBA" id="ARBA00023136"/>
    </source>
</evidence>
<evidence type="ECO:0000313" key="11">
    <source>
        <dbReference type="Proteomes" id="UP000076079"/>
    </source>
</evidence>
<evidence type="ECO:0000259" key="8">
    <source>
        <dbReference type="Pfam" id="PF02687"/>
    </source>
</evidence>
<sequence>MRHVLARDFDLDGRTRAFRWIEDARRDAAHGLRVLRRSPVFAATAVLSLAIGIGANTAIFTIANALLFRPPMGIVDPDALVSIGSARGDGGLNPVNYAAYLEIVERTTSLTSVFAEEMFPHVMGLVPSGTQTAEPVVGRSVTASFFTALGASSWRGRVFVDTDDTAVVLAYDYWRQRFTGDDAVIGQVLQINGRPATVVGVAAPGFQGTGIRRCDIWMTFGTSRGNGPVLAGGRVRPGIEPAAAAAEVRAIGDAIDRDGGSAVQARRLDALPFSRAGGDRNIVLGFAAVLLALVSLVLVAACANVAGILLTRATARSREMALRTALGAPRGRLVRQLLTETAVLFLCGGLLGIGLARTLMRLAARLLPALPTRIELPLALDWRVLLFALTLSIGAAAVFGIVPAFRGSRVDAGTSLKAGVWSTSGGSRLRSVFVIGQVACAVLLVVLSASFVRILRHAGAADPGFDARGVEVATLDLAVAGQTRQDKAAFWQTMLDRMRQIPAVEVVSLARVPPGGWEGIGLGAVVPGDRTGSQEAFAPAWNIVESGYFSTLRIPLIEGRDFTSNDTAGAPAVVIVSQAVAHRLRPGQSAIGMSLRLPPVNASGGRTEQRLATVIGVVGDIRSSSLIDGLAEPYVYLALAQGEDMGMIGQMSIVARGRGATSLAPLIATVVQQADQRLVLARTESLADAIALGLTPQRVLATISGVMGLVALLLTSMGIYGVTAYAVALRRREFAIRLALGAPRARVVRMVCRQSTLLVAAGLGLGLAVGLGVVHVISAFFYGLPAAHGPTLVGTVVLFGAIGTAASIVPASQAVRGSWRRALHED</sequence>
<keyword evidence="4 7" id="KW-1133">Transmembrane helix</keyword>
<keyword evidence="3 7" id="KW-0812">Transmembrane</keyword>
<evidence type="ECO:0000256" key="7">
    <source>
        <dbReference type="SAM" id="Phobius"/>
    </source>
</evidence>
<dbReference type="InterPro" id="IPR003838">
    <property type="entry name" value="ABC3_permease_C"/>
</dbReference>
<dbReference type="Proteomes" id="UP000076079">
    <property type="component" value="Chromosome"/>
</dbReference>
<feature type="domain" description="MacB-like periplasmic core" evidence="9">
    <location>
        <begin position="43"/>
        <end position="250"/>
    </location>
</feature>
<dbReference type="InterPro" id="IPR025857">
    <property type="entry name" value="MacB_PCD"/>
</dbReference>